<evidence type="ECO:0000313" key="10">
    <source>
        <dbReference type="Proteomes" id="UP000617340"/>
    </source>
</evidence>
<comment type="subcellular location">
    <subcellularLocation>
        <location evidence="2">Cytoplasm</location>
    </subcellularLocation>
    <subcellularLocation>
        <location evidence="1">Nucleus</location>
    </subcellularLocation>
</comment>
<comment type="pathway">
    <text evidence="3">tRNA modification; 5-methoxycarbonylmethyl-2-thiouridine-tRNA biosynthesis.</text>
</comment>
<dbReference type="GO" id="GO:0033588">
    <property type="term" value="C:elongator holoenzyme complex"/>
    <property type="evidence" value="ECO:0007669"/>
    <property type="project" value="InterPro"/>
</dbReference>
<comment type="similarity">
    <text evidence="4">Belongs to the ELP5 family.</text>
</comment>
<dbReference type="AlphaFoldDB" id="A0A834KFZ7"/>
<dbReference type="Pfam" id="PF10483">
    <property type="entry name" value="Elong_Iki1"/>
    <property type="match status" value="1"/>
</dbReference>
<dbReference type="GO" id="GO:0005634">
    <property type="term" value="C:nucleus"/>
    <property type="evidence" value="ECO:0007669"/>
    <property type="project" value="UniProtKB-SubCell"/>
</dbReference>
<proteinExistence type="inferred from homology"/>
<keyword evidence="6" id="KW-0963">Cytoplasm</keyword>
<dbReference type="PANTHER" id="PTHR15641:SF1">
    <property type="entry name" value="ELONGATOR COMPLEX PROTEIN 5"/>
    <property type="match status" value="1"/>
</dbReference>
<comment type="caution">
    <text evidence="9">The sequence shown here is derived from an EMBL/GenBank/DDBJ whole genome shotgun (WGS) entry which is preliminary data.</text>
</comment>
<reference evidence="9" key="1">
    <citation type="journal article" date="2020" name="G3 (Bethesda)">
        <title>High-Quality Assemblies for Three Invasive Social Wasps from the &lt;i&gt;Vespula&lt;/i&gt; Genus.</title>
        <authorList>
            <person name="Harrop T.W.R."/>
            <person name="Guhlin J."/>
            <person name="McLaughlin G.M."/>
            <person name="Permina E."/>
            <person name="Stockwell P."/>
            <person name="Gilligan J."/>
            <person name="Le Lec M.F."/>
            <person name="Gruber M.A.M."/>
            <person name="Quinn O."/>
            <person name="Lovegrove M."/>
            <person name="Duncan E.J."/>
            <person name="Remnant E.J."/>
            <person name="Van Eeckhoven J."/>
            <person name="Graham B."/>
            <person name="Knapp R.A."/>
            <person name="Langford K.W."/>
            <person name="Kronenberg Z."/>
            <person name="Press M.O."/>
            <person name="Eacker S.M."/>
            <person name="Wilson-Rankin E.E."/>
            <person name="Purcell J."/>
            <person name="Lester P.J."/>
            <person name="Dearden P.K."/>
        </authorList>
    </citation>
    <scope>NUCLEOTIDE SEQUENCE</scope>
    <source>
        <strain evidence="9">Linc-1</strain>
    </source>
</reference>
<keyword evidence="7" id="KW-0819">tRNA processing</keyword>
<dbReference type="GO" id="GO:0005829">
    <property type="term" value="C:cytosol"/>
    <property type="evidence" value="ECO:0007669"/>
    <property type="project" value="TreeGrafter"/>
</dbReference>
<dbReference type="Proteomes" id="UP000617340">
    <property type="component" value="Unassembled WGS sequence"/>
</dbReference>
<evidence type="ECO:0000256" key="1">
    <source>
        <dbReference type="ARBA" id="ARBA00004123"/>
    </source>
</evidence>
<dbReference type="UniPathway" id="UPA00988"/>
<gene>
    <name evidence="9" type="ORF">HZH68_005324</name>
</gene>
<evidence type="ECO:0000256" key="8">
    <source>
        <dbReference type="ARBA" id="ARBA00023242"/>
    </source>
</evidence>
<dbReference type="PANTHER" id="PTHR15641">
    <property type="entry name" value="ELONGATOR COMPLEX PROTEIN 5"/>
    <property type="match status" value="1"/>
</dbReference>
<name>A0A834KFZ7_VESGE</name>
<sequence>MIKLKTLPLLDRTSTIIVEEDINVPYGKVLIAGWLQMWKEIEPNSIIELLSFANPKSWYLNGPKPYKLNNVNISDYYTVELNKPKENFVNTLQDILAKVTQKSIVFLDNLNSLILYAGLANSLQFVEKLNKKVERLICLFRKDCIPNKILSIETLGNTYVRLHKYCGMHSNNEFTYIANYIHRKSGGTILLGSELVRQDIKTYEIQSENLKTQFNSGKNSTITNDATKIVSSFRIEINEHEMKQRENTLLPYIPATNMVNNECKILYVPDEVDDLDEEDPDDDLCI</sequence>
<dbReference type="InterPro" id="IPR019519">
    <property type="entry name" value="Elp5"/>
</dbReference>
<organism evidence="9 10">
    <name type="scientific">Vespula germanica</name>
    <name type="common">German yellow jacket</name>
    <name type="synonym">Paravespula germanica</name>
    <dbReference type="NCBI Taxonomy" id="30212"/>
    <lineage>
        <taxon>Eukaryota</taxon>
        <taxon>Metazoa</taxon>
        <taxon>Ecdysozoa</taxon>
        <taxon>Arthropoda</taxon>
        <taxon>Hexapoda</taxon>
        <taxon>Insecta</taxon>
        <taxon>Pterygota</taxon>
        <taxon>Neoptera</taxon>
        <taxon>Endopterygota</taxon>
        <taxon>Hymenoptera</taxon>
        <taxon>Apocrita</taxon>
        <taxon>Aculeata</taxon>
        <taxon>Vespoidea</taxon>
        <taxon>Vespidae</taxon>
        <taxon>Vespinae</taxon>
        <taxon>Vespula</taxon>
    </lineage>
</organism>
<keyword evidence="8" id="KW-0539">Nucleus</keyword>
<evidence type="ECO:0000256" key="7">
    <source>
        <dbReference type="ARBA" id="ARBA00022694"/>
    </source>
</evidence>
<evidence type="ECO:0000256" key="2">
    <source>
        <dbReference type="ARBA" id="ARBA00004496"/>
    </source>
</evidence>
<evidence type="ECO:0000313" key="9">
    <source>
        <dbReference type="EMBL" id="KAF7405955.1"/>
    </source>
</evidence>
<protein>
    <recommendedName>
        <fullName evidence="5">Elongator complex protein 5</fullName>
    </recommendedName>
</protein>
<evidence type="ECO:0000256" key="6">
    <source>
        <dbReference type="ARBA" id="ARBA00022490"/>
    </source>
</evidence>
<dbReference type="GO" id="GO:0000049">
    <property type="term" value="F:tRNA binding"/>
    <property type="evidence" value="ECO:0007669"/>
    <property type="project" value="TreeGrafter"/>
</dbReference>
<keyword evidence="10" id="KW-1185">Reference proteome</keyword>
<evidence type="ECO:0000256" key="5">
    <source>
        <dbReference type="ARBA" id="ARBA00020264"/>
    </source>
</evidence>
<accession>A0A834KFZ7</accession>
<dbReference type="GO" id="GO:0002098">
    <property type="term" value="P:tRNA wobble uridine modification"/>
    <property type="evidence" value="ECO:0007669"/>
    <property type="project" value="InterPro"/>
</dbReference>
<dbReference type="EMBL" id="JACSDZ010000004">
    <property type="protein sequence ID" value="KAF7405955.1"/>
    <property type="molecule type" value="Genomic_DNA"/>
</dbReference>
<evidence type="ECO:0000256" key="3">
    <source>
        <dbReference type="ARBA" id="ARBA00005043"/>
    </source>
</evidence>
<evidence type="ECO:0000256" key="4">
    <source>
        <dbReference type="ARBA" id="ARBA00009567"/>
    </source>
</evidence>